<dbReference type="SUPFAM" id="SSF53756">
    <property type="entry name" value="UDP-Glycosyltransferase/glycogen phosphorylase"/>
    <property type="match status" value="1"/>
</dbReference>
<dbReference type="AlphaFoldDB" id="A0A553K1P9"/>
<sequence length="407" mass="46177">MGTAATGREDQMTAHRESSHKSFRLEGGFIWFVAQDWWYHNQAHSDFQLMKEVSRLAPVLVVNSLGMRLPGQATSTNPRRRIWRKIRSMTKLLRRPLKELPNFHVYTPLMLPIYGSNGLLARLNAALIRIQVRIVARLAGLNRDAAIGVTIPTAWPVVAPMRRSALVFNRSDLHSAFPEADGAWVEGLERMLLQHSDHVLYVSHELMLRDEDLVGERAFFIDHGVDLEHFQREGSVHPELAGIPNPRIGFFGGLDDYVVDMALLEETARSLPEASLVLVGDATCSMAALTELPNVHWFGFRNYDEIPAFGRGFDVALMPWLDNEWIQHANPIKLKEYLSLGLPVVTTNYPEVEPYRDHLRVARREDFAAEVAAAYEDPGDAEERVRFVRQYSWTGRAEALLHLIGNN</sequence>
<dbReference type="OrthoDB" id="9771846at2"/>
<dbReference type="PANTHER" id="PTHR12526">
    <property type="entry name" value="GLYCOSYLTRANSFERASE"/>
    <property type="match status" value="1"/>
</dbReference>
<keyword evidence="1" id="KW-0808">Transferase</keyword>
<dbReference type="Gene3D" id="3.40.50.2000">
    <property type="entry name" value="Glycogen Phosphorylase B"/>
    <property type="match status" value="1"/>
</dbReference>
<accession>A0A553K1P9</accession>
<organism evidence="1 2">
    <name type="scientific">Tessaracoccus rhinocerotis</name>
    <dbReference type="NCBI Taxonomy" id="1689449"/>
    <lineage>
        <taxon>Bacteria</taxon>
        <taxon>Bacillati</taxon>
        <taxon>Actinomycetota</taxon>
        <taxon>Actinomycetes</taxon>
        <taxon>Propionibacteriales</taxon>
        <taxon>Propionibacteriaceae</taxon>
        <taxon>Tessaracoccus</taxon>
    </lineage>
</organism>
<comment type="caution">
    <text evidence="1">The sequence shown here is derived from an EMBL/GenBank/DDBJ whole genome shotgun (WGS) entry which is preliminary data.</text>
</comment>
<dbReference type="Proteomes" id="UP000317638">
    <property type="component" value="Unassembled WGS sequence"/>
</dbReference>
<gene>
    <name evidence="1" type="ORF">FOJ82_05775</name>
</gene>
<dbReference type="Pfam" id="PF13692">
    <property type="entry name" value="Glyco_trans_1_4"/>
    <property type="match status" value="1"/>
</dbReference>
<dbReference type="PANTHER" id="PTHR12526:SF630">
    <property type="entry name" value="GLYCOSYLTRANSFERASE"/>
    <property type="match status" value="1"/>
</dbReference>
<dbReference type="EMBL" id="VKKG01000002">
    <property type="protein sequence ID" value="TRY18630.1"/>
    <property type="molecule type" value="Genomic_DNA"/>
</dbReference>
<keyword evidence="2" id="KW-1185">Reference proteome</keyword>
<dbReference type="GO" id="GO:0016740">
    <property type="term" value="F:transferase activity"/>
    <property type="evidence" value="ECO:0007669"/>
    <property type="project" value="UniProtKB-KW"/>
</dbReference>
<proteinExistence type="predicted"/>
<evidence type="ECO:0000313" key="2">
    <source>
        <dbReference type="Proteomes" id="UP000317638"/>
    </source>
</evidence>
<protein>
    <submittedName>
        <fullName evidence="1">Glycosyltransferase family 1 protein</fullName>
    </submittedName>
</protein>
<reference evidence="1 2" key="1">
    <citation type="submission" date="2019-07" db="EMBL/GenBank/DDBJ databases">
        <authorList>
            <person name="Zhou L.-Y."/>
        </authorList>
    </citation>
    <scope>NUCLEOTIDE SEQUENCE [LARGE SCALE GENOMIC DNA]</scope>
    <source>
        <strain evidence="1 2">YIM 101269</strain>
    </source>
</reference>
<evidence type="ECO:0000313" key="1">
    <source>
        <dbReference type="EMBL" id="TRY18630.1"/>
    </source>
</evidence>
<name>A0A553K1P9_9ACTN</name>